<keyword evidence="1" id="KW-1133">Transmembrane helix</keyword>
<dbReference type="OrthoDB" id="10604245at2759"/>
<accession>A0A1E7ERX3</accession>
<feature type="transmembrane region" description="Helical" evidence="1">
    <location>
        <begin position="21"/>
        <end position="43"/>
    </location>
</feature>
<keyword evidence="1" id="KW-0812">Transmembrane</keyword>
<keyword evidence="3" id="KW-1185">Reference proteome</keyword>
<dbReference type="Proteomes" id="UP000095751">
    <property type="component" value="Unassembled WGS sequence"/>
</dbReference>
<dbReference type="KEGG" id="fcy:FRACYDRAFT_249488"/>
<gene>
    <name evidence="2" type="ORF">FRACYDRAFT_249488</name>
</gene>
<dbReference type="InParanoid" id="A0A1E7ERX3"/>
<protein>
    <recommendedName>
        <fullName evidence="4">TLC domain-containing protein</fullName>
    </recommendedName>
</protein>
<reference evidence="2 3" key="1">
    <citation type="submission" date="2016-09" db="EMBL/GenBank/DDBJ databases">
        <title>Extensive genetic diversity and differential bi-allelic expression allows diatom success in the polar Southern Ocean.</title>
        <authorList>
            <consortium name="DOE Joint Genome Institute"/>
            <person name="Mock T."/>
            <person name="Otillar R.P."/>
            <person name="Strauss J."/>
            <person name="Dupont C."/>
            <person name="Frickenhaus S."/>
            <person name="Maumus F."/>
            <person name="Mcmullan M."/>
            <person name="Sanges R."/>
            <person name="Schmutz J."/>
            <person name="Toseland A."/>
            <person name="Valas R."/>
            <person name="Veluchamy A."/>
            <person name="Ward B.J."/>
            <person name="Allen A."/>
            <person name="Barry K."/>
            <person name="Falciatore A."/>
            <person name="Ferrante M."/>
            <person name="Fortunato A.E."/>
            <person name="Gloeckner G."/>
            <person name="Gruber A."/>
            <person name="Hipkin R."/>
            <person name="Janech M."/>
            <person name="Kroth P."/>
            <person name="Leese F."/>
            <person name="Lindquist E."/>
            <person name="Lyon B.R."/>
            <person name="Martin J."/>
            <person name="Mayer C."/>
            <person name="Parker M."/>
            <person name="Quesneville H."/>
            <person name="Raymond J."/>
            <person name="Uhlig C."/>
            <person name="Valentin K.U."/>
            <person name="Worden A.Z."/>
            <person name="Armbrust E.V."/>
            <person name="Bowler C."/>
            <person name="Green B."/>
            <person name="Moulton V."/>
            <person name="Van Oosterhout C."/>
            <person name="Grigoriev I."/>
        </authorList>
    </citation>
    <scope>NUCLEOTIDE SEQUENCE [LARGE SCALE GENOMIC DNA]</scope>
    <source>
        <strain evidence="2 3">CCMP1102</strain>
    </source>
</reference>
<keyword evidence="1" id="KW-0472">Membrane</keyword>
<evidence type="ECO:0008006" key="4">
    <source>
        <dbReference type="Google" id="ProtNLM"/>
    </source>
</evidence>
<feature type="transmembrane region" description="Helical" evidence="1">
    <location>
        <begin position="264"/>
        <end position="290"/>
    </location>
</feature>
<evidence type="ECO:0000313" key="3">
    <source>
        <dbReference type="Proteomes" id="UP000095751"/>
    </source>
</evidence>
<proteinExistence type="predicted"/>
<name>A0A1E7ERX3_9STRA</name>
<evidence type="ECO:0000256" key="1">
    <source>
        <dbReference type="SAM" id="Phobius"/>
    </source>
</evidence>
<feature type="transmembrane region" description="Helical" evidence="1">
    <location>
        <begin position="164"/>
        <end position="185"/>
    </location>
</feature>
<feature type="transmembrane region" description="Helical" evidence="1">
    <location>
        <begin position="230"/>
        <end position="252"/>
    </location>
</feature>
<evidence type="ECO:0000313" key="2">
    <source>
        <dbReference type="EMBL" id="OEU08596.1"/>
    </source>
</evidence>
<organism evidence="2 3">
    <name type="scientific">Fragilariopsis cylindrus CCMP1102</name>
    <dbReference type="NCBI Taxonomy" id="635003"/>
    <lineage>
        <taxon>Eukaryota</taxon>
        <taxon>Sar</taxon>
        <taxon>Stramenopiles</taxon>
        <taxon>Ochrophyta</taxon>
        <taxon>Bacillariophyta</taxon>
        <taxon>Bacillariophyceae</taxon>
        <taxon>Bacillariophycidae</taxon>
        <taxon>Bacillariales</taxon>
        <taxon>Bacillariaceae</taxon>
        <taxon>Fragilariopsis</taxon>
    </lineage>
</organism>
<sequence>MFSFESITNIIFDENPSLEDLFKLVAVLALCIYASFAALKPIVTYIAKGPLRPALVKAAEREYDPSSKILQVLNINNEEEFIDLSIDFFSMGMLTNTQHLIGGGCAIPALLANLNIIPINDTSITTSLACLGIMIEMGWEVQDMLTMAFYRLFTQVGKVKFPNAMIAVLIIHHSLATTLALPMILNYRGLPELHRLCFDLQFSGGAGGFIGEFSKLLDVSKPNELRRFQFLSFLMFLIFLWTRVFDWFYVMGKILYLFYREERWTFLGVGIVVFLVFSVFNVFICVIPTYQRLVKFMNMTAEYKVLSDDADEATRRSTIANLRKSAAVLSRTSTFNGQITEMMFVDRHVDSRQSISVASLPSTMKASASESTAAARHQDRQSMFAWKSLHDNGIATANKKMKET</sequence>
<dbReference type="AlphaFoldDB" id="A0A1E7ERX3"/>
<dbReference type="EMBL" id="KV784379">
    <property type="protein sequence ID" value="OEU08596.1"/>
    <property type="molecule type" value="Genomic_DNA"/>
</dbReference>